<keyword evidence="1" id="KW-0732">Signal</keyword>
<dbReference type="GO" id="GO:0016829">
    <property type="term" value="F:lyase activity"/>
    <property type="evidence" value="ECO:0007669"/>
    <property type="project" value="UniProtKB-KW"/>
</dbReference>
<evidence type="ECO:0000313" key="3">
    <source>
        <dbReference type="Proteomes" id="UP000540506"/>
    </source>
</evidence>
<keyword evidence="3" id="KW-1185">Reference proteome</keyword>
<dbReference type="RefSeq" id="WP_221521640.1">
    <property type="nucleotide sequence ID" value="NZ_JACHJV010000001.1"/>
</dbReference>
<sequence length="213" mass="20742">MRMPPLLSRASIVLAGGLAAVGLFAPIASAADTPVSFACQATPPIGSAQTFNLAAGVNATAPDSVTAGSQFSITLAPDALTVPTTVSGYSIQSISDIQLTIPIPAGATLDGESLSGGAGIDPSTASVAVNGNNLVITVTDSVAGGNTFTLPALTLNLTAGASGSTVQTTLGGTSYSDAGLTFSATIPVSFFTVNVPTACYPATASVLSSTTVS</sequence>
<dbReference type="EMBL" id="JACHJV010000001">
    <property type="protein sequence ID" value="MBB4926279.1"/>
    <property type="molecule type" value="Genomic_DNA"/>
</dbReference>
<dbReference type="Proteomes" id="UP000540506">
    <property type="component" value="Unassembled WGS sequence"/>
</dbReference>
<gene>
    <name evidence="2" type="ORF">FHR34_005272</name>
</gene>
<proteinExistence type="predicted"/>
<evidence type="ECO:0000256" key="1">
    <source>
        <dbReference type="SAM" id="SignalP"/>
    </source>
</evidence>
<organism evidence="2 3">
    <name type="scientific">Kitasatospora kifunensis</name>
    <name type="common">Streptomyces kifunensis</name>
    <dbReference type="NCBI Taxonomy" id="58351"/>
    <lineage>
        <taxon>Bacteria</taxon>
        <taxon>Bacillati</taxon>
        <taxon>Actinomycetota</taxon>
        <taxon>Actinomycetes</taxon>
        <taxon>Kitasatosporales</taxon>
        <taxon>Streptomycetaceae</taxon>
        <taxon>Kitasatospora</taxon>
    </lineage>
</organism>
<keyword evidence="2" id="KW-0456">Lyase</keyword>
<reference evidence="2 3" key="1">
    <citation type="submission" date="2020-08" db="EMBL/GenBank/DDBJ databases">
        <title>Sequencing the genomes of 1000 actinobacteria strains.</title>
        <authorList>
            <person name="Klenk H.-P."/>
        </authorList>
    </citation>
    <scope>NUCLEOTIDE SEQUENCE [LARGE SCALE GENOMIC DNA]</scope>
    <source>
        <strain evidence="2 3">DSM 41654</strain>
    </source>
</reference>
<feature type="chain" id="PRO_5030596317" evidence="1">
    <location>
        <begin position="31"/>
        <end position="213"/>
    </location>
</feature>
<evidence type="ECO:0000313" key="2">
    <source>
        <dbReference type="EMBL" id="MBB4926279.1"/>
    </source>
</evidence>
<accession>A0A7W7VY37</accession>
<dbReference type="EC" id="4.2.1.-" evidence="2"/>
<protein>
    <submittedName>
        <fullName evidence="2">Dehydratase</fullName>
        <ecNumber evidence="2">4.2.1.-</ecNumber>
    </submittedName>
</protein>
<name>A0A7W7VY37_KITKI</name>
<dbReference type="AlphaFoldDB" id="A0A7W7VY37"/>
<feature type="signal peptide" evidence="1">
    <location>
        <begin position="1"/>
        <end position="30"/>
    </location>
</feature>
<comment type="caution">
    <text evidence="2">The sequence shown here is derived from an EMBL/GenBank/DDBJ whole genome shotgun (WGS) entry which is preliminary data.</text>
</comment>